<comment type="caution">
    <text evidence="2">The sequence shown here is derived from an EMBL/GenBank/DDBJ whole genome shotgun (WGS) entry which is preliminary data.</text>
</comment>
<dbReference type="InterPro" id="IPR013154">
    <property type="entry name" value="ADH-like_N"/>
</dbReference>
<keyword evidence="3" id="KW-1185">Reference proteome</keyword>
<evidence type="ECO:0000259" key="1">
    <source>
        <dbReference type="SMART" id="SM00829"/>
    </source>
</evidence>
<evidence type="ECO:0000313" key="2">
    <source>
        <dbReference type="EMBL" id="MDO3680233.1"/>
    </source>
</evidence>
<gene>
    <name evidence="2" type="ORF">Q3C12_24785</name>
</gene>
<dbReference type="RefSeq" id="WP_302880510.1">
    <property type="nucleotide sequence ID" value="NZ_JAUMKJ010000037.1"/>
</dbReference>
<dbReference type="Pfam" id="PF08240">
    <property type="entry name" value="ADH_N"/>
    <property type="match status" value="1"/>
</dbReference>
<sequence length="332" mass="35492">MKALLHYGAIGTNGLRLEEVEDKHPGPGEVKVRIKAAGLNHRDLFVLARRTGSEPPFIPGSDGAGLVEAVGSGADHVRIGDEVIINPTLGWHAASEVPEVPDILGSPTDGTFAQSTIVPAVNVEPKPAYLTWEEAGVLPLAALTAYRALFTRGQVQQGEHVLLPGIGSGVATYALAMAKAAGAEVTVTSRDAGKRRKALELGADAAIDSHGDWDEALEGRKVDLIMESIGPATFPQYFKVLRPGGRIVSLGATSGDTVEIPLRPFLFPQFSFLGTSMGSTEEFKKMLQFVDKHRIRPVVDATFPLAEAVRAFQRMEEGRQFGKIGLIPEEEG</sequence>
<organism evidence="2 3">
    <name type="scientific">Paenibacillus ehimensis</name>
    <dbReference type="NCBI Taxonomy" id="79264"/>
    <lineage>
        <taxon>Bacteria</taxon>
        <taxon>Bacillati</taxon>
        <taxon>Bacillota</taxon>
        <taxon>Bacilli</taxon>
        <taxon>Bacillales</taxon>
        <taxon>Paenibacillaceae</taxon>
        <taxon>Paenibacillus</taxon>
    </lineage>
</organism>
<feature type="domain" description="Enoyl reductase (ER)" evidence="1">
    <location>
        <begin position="11"/>
        <end position="326"/>
    </location>
</feature>
<reference evidence="2" key="1">
    <citation type="submission" date="2023-07" db="EMBL/GenBank/DDBJ databases">
        <authorList>
            <person name="Aktuganov G."/>
            <person name="Boyko T."/>
            <person name="Delegan Y."/>
            <person name="Galimzianova N."/>
            <person name="Gilvanova E."/>
            <person name="Korobov V."/>
            <person name="Kuzmina L."/>
            <person name="Melentiev A."/>
            <person name="Milman P."/>
            <person name="Ryabova A."/>
            <person name="Stupak E."/>
            <person name="Yasakov T."/>
            <person name="Zharikova N."/>
            <person name="Zhurenko E."/>
        </authorList>
    </citation>
    <scope>NUCLEOTIDE SEQUENCE</scope>
    <source>
        <strain evidence="2">IB-739</strain>
    </source>
</reference>
<accession>A0ABT8VGY1</accession>
<dbReference type="SMART" id="SM00829">
    <property type="entry name" value="PKS_ER"/>
    <property type="match status" value="1"/>
</dbReference>
<dbReference type="PANTHER" id="PTHR45033:SF3">
    <property type="entry name" value="DEHYDROGENASE, PUTATIVE (AFU_ORTHOLOGUE AFUA_2G13270)-RELATED"/>
    <property type="match status" value="1"/>
</dbReference>
<dbReference type="Gene3D" id="3.40.50.720">
    <property type="entry name" value="NAD(P)-binding Rossmann-like Domain"/>
    <property type="match status" value="1"/>
</dbReference>
<dbReference type="InterPro" id="IPR013149">
    <property type="entry name" value="ADH-like_C"/>
</dbReference>
<dbReference type="InterPro" id="IPR036291">
    <property type="entry name" value="NAD(P)-bd_dom_sf"/>
</dbReference>
<dbReference type="InterPro" id="IPR011032">
    <property type="entry name" value="GroES-like_sf"/>
</dbReference>
<proteinExistence type="predicted"/>
<dbReference type="PANTHER" id="PTHR45033">
    <property type="match status" value="1"/>
</dbReference>
<evidence type="ECO:0000313" key="3">
    <source>
        <dbReference type="Proteomes" id="UP001168883"/>
    </source>
</evidence>
<protein>
    <submittedName>
        <fullName evidence="2">Zinc-binding dehydrogenase</fullName>
    </submittedName>
</protein>
<dbReference type="InterPro" id="IPR020843">
    <property type="entry name" value="ER"/>
</dbReference>
<dbReference type="SUPFAM" id="SSF51735">
    <property type="entry name" value="NAD(P)-binding Rossmann-fold domains"/>
    <property type="match status" value="1"/>
</dbReference>
<dbReference type="Pfam" id="PF00107">
    <property type="entry name" value="ADH_zinc_N"/>
    <property type="match status" value="1"/>
</dbReference>
<name>A0ABT8VGY1_9BACL</name>
<dbReference type="Proteomes" id="UP001168883">
    <property type="component" value="Unassembled WGS sequence"/>
</dbReference>
<dbReference type="EMBL" id="JAUMKJ010000037">
    <property type="protein sequence ID" value="MDO3680233.1"/>
    <property type="molecule type" value="Genomic_DNA"/>
</dbReference>
<dbReference type="SUPFAM" id="SSF50129">
    <property type="entry name" value="GroES-like"/>
    <property type="match status" value="1"/>
</dbReference>
<dbReference type="InterPro" id="IPR052711">
    <property type="entry name" value="Zinc_ADH-like"/>
</dbReference>
<dbReference type="Gene3D" id="3.90.180.10">
    <property type="entry name" value="Medium-chain alcohol dehydrogenases, catalytic domain"/>
    <property type="match status" value="1"/>
</dbReference>